<protein>
    <recommendedName>
        <fullName evidence="3">Cytosolic carboxypeptidase N-terminal domain-containing protein</fullName>
    </recommendedName>
</protein>
<accession>A0AAN8RZV3</accession>
<reference evidence="4 5" key="1">
    <citation type="submission" date="2023-10" db="EMBL/GenBank/DDBJ databases">
        <title>Genomes of two closely related lineages of the louse Polyplax serrata with different host specificities.</title>
        <authorList>
            <person name="Martinu J."/>
            <person name="Tarabai H."/>
            <person name="Stefka J."/>
            <person name="Hypsa V."/>
        </authorList>
    </citation>
    <scope>NUCLEOTIDE SEQUENCE [LARGE SCALE GENOMIC DNA]</scope>
    <source>
        <strain evidence="4">HR10_N</strain>
    </source>
</reference>
<evidence type="ECO:0000313" key="4">
    <source>
        <dbReference type="EMBL" id="KAK6618515.1"/>
    </source>
</evidence>
<dbReference type="PANTHER" id="PTHR12756">
    <property type="entry name" value="CYTOSOLIC CARBOXYPEPTIDASE"/>
    <property type="match status" value="1"/>
</dbReference>
<dbReference type="Proteomes" id="UP001372834">
    <property type="component" value="Unassembled WGS sequence"/>
</dbReference>
<dbReference type="PANTHER" id="PTHR12756:SF9">
    <property type="entry name" value="CYTOSOLIC CARBOXYPEPTIDASE 6"/>
    <property type="match status" value="1"/>
</dbReference>
<comment type="caution">
    <text evidence="4">The sequence shown here is derived from an EMBL/GenBank/DDBJ whole genome shotgun (WGS) entry which is preliminary data.</text>
</comment>
<dbReference type="Gene3D" id="2.60.40.3120">
    <property type="match status" value="1"/>
</dbReference>
<comment type="cofactor">
    <cofactor evidence="1">
        <name>Zn(2+)</name>
        <dbReference type="ChEBI" id="CHEBI:29105"/>
    </cofactor>
</comment>
<dbReference type="InterPro" id="IPR050821">
    <property type="entry name" value="Cytosolic_carboxypeptidase"/>
</dbReference>
<name>A0AAN8RZV3_POLSC</name>
<feature type="domain" description="Cytosolic carboxypeptidase N-terminal" evidence="3">
    <location>
        <begin position="39"/>
        <end position="100"/>
    </location>
</feature>
<dbReference type="EMBL" id="JAWJWE010000042">
    <property type="protein sequence ID" value="KAK6618515.1"/>
    <property type="molecule type" value="Genomic_DNA"/>
</dbReference>
<dbReference type="InterPro" id="IPR040626">
    <property type="entry name" value="Pepdidase_M14_N"/>
</dbReference>
<organism evidence="4 5">
    <name type="scientific">Polyplax serrata</name>
    <name type="common">Common mouse louse</name>
    <dbReference type="NCBI Taxonomy" id="468196"/>
    <lineage>
        <taxon>Eukaryota</taxon>
        <taxon>Metazoa</taxon>
        <taxon>Ecdysozoa</taxon>
        <taxon>Arthropoda</taxon>
        <taxon>Hexapoda</taxon>
        <taxon>Insecta</taxon>
        <taxon>Pterygota</taxon>
        <taxon>Neoptera</taxon>
        <taxon>Paraneoptera</taxon>
        <taxon>Psocodea</taxon>
        <taxon>Troctomorpha</taxon>
        <taxon>Phthiraptera</taxon>
        <taxon>Anoplura</taxon>
        <taxon>Polyplacidae</taxon>
        <taxon>Polyplax</taxon>
    </lineage>
</organism>
<proteinExistence type="predicted"/>
<gene>
    <name evidence="4" type="ORF">RUM43_013708</name>
</gene>
<evidence type="ECO:0000256" key="1">
    <source>
        <dbReference type="ARBA" id="ARBA00001947"/>
    </source>
</evidence>
<feature type="compositionally biased region" description="Acidic residues" evidence="2">
    <location>
        <begin position="1"/>
        <end position="11"/>
    </location>
</feature>
<evidence type="ECO:0000256" key="2">
    <source>
        <dbReference type="SAM" id="MobiDB-lite"/>
    </source>
</evidence>
<evidence type="ECO:0000259" key="3">
    <source>
        <dbReference type="Pfam" id="PF18027"/>
    </source>
</evidence>
<evidence type="ECO:0000313" key="5">
    <source>
        <dbReference type="Proteomes" id="UP001372834"/>
    </source>
</evidence>
<dbReference type="SUPFAM" id="SSF53187">
    <property type="entry name" value="Zn-dependent exopeptidases"/>
    <property type="match status" value="1"/>
</dbReference>
<dbReference type="AlphaFoldDB" id="A0AAN8RZV3"/>
<sequence>MGDEDSDDSEGEGGMGNLNRLIIRPPGHSGKAKRGHLCFDASYETGNLGRVDLISEFEYDLFIRPDTCNPRARQWFNFSVDNTKVDQRVIFNIQEEKSLRARYDAHHQVDESTKMVRSFPLDTGRKVQSELMWCKQRIPKKYVYYYKSPEHNGQNVLSICHGFDREEDIYQFAFSFPFSYSKCQAHLKQMEQKQFPFFKRELLAKSIQMRRIDVITITNPANVESSKKQRIVFILGRINPGDSPTSFACQGKCNNSQAMHTQHRYTE</sequence>
<feature type="region of interest" description="Disordered" evidence="2">
    <location>
        <begin position="1"/>
        <end position="26"/>
    </location>
</feature>
<dbReference type="Gene3D" id="3.40.630.10">
    <property type="entry name" value="Zn peptidases"/>
    <property type="match status" value="1"/>
</dbReference>
<dbReference type="Pfam" id="PF18027">
    <property type="entry name" value="Pepdidase_M14_N"/>
    <property type="match status" value="1"/>
</dbReference>